<keyword evidence="4" id="KW-1185">Reference proteome</keyword>
<sequence length="913" mass="104057">MKFVFPLTKEDGSEFKDQNELETLLQHEKIGQFGFNPNNSSWHGGIHFTDQNTPWLESDRPVRAIADGTVVACRVGKEYQTSEFMGEELQFSNDFCLIQHSVANPQNSDDTFTFYSLYMHLAPLCAPHREVSANARYELTKNQNIRLEAGLSAKEVVLRASSVIEATNDAAVAADGYIFKTFTVINNQNNTDTIAAEGNTVWLATHKEKQPVDISDSFLTDSSHTTYDMENSDFDMAVIPCVQTTQRWRARASSDMSKVAHTLAVESKLLRLENIEPVRSGKYLMAAYEIIDNKGERSTNVDLSAGSTIWLAVSEYPEPTELFSTFTKTYAIPSWLYTEVEGRVKVDKLTGRSDPTSKNGELNAGEKICTITKGTRVKYSKVKDSSMQFIGSTERHMARCSFPDNDVKGDDGQPVPAAWVCIEDNLVEVVQPKTVELSSDGAHKVNSFGGRSKLTVKAGDPIGYLGRFDAAQLGQNKPYKSRYQVHFEVFSTEQPPQFFIDMFFGQTSNTEPASADATQANNDDTVQFKIVEDSFESDGFLDQDEPSEFFQLLFKKLTLGAEDVPGSDIIENLTDWDSCKYAITRHASEWAIKSGEKPFLDKLTEKYSNNDFKKLIEHEKNRIDNLIWMPNTQTLSKTKQVWNWWPLNTSTKNSFTFTLEVLQLIYPEVKESNKRQLQGIVDELNAHIEFYQLDTPLRRTHFFAQIMQETGTNLQVAEYTNYRITTLDKGPFSTARGRYYPQDHPKHAGQRYIDVHGIHEKKNGVFLKKDGTRPTLDDKRILFNVMYGGRREMRNGDYLTTNDGWNFRGRGLKQLTGRYNYTEFNNWHATNQSQWPSDVIDTINHPELLLDIKYATRSAAWFWVSKGMAVITDKYGATDESVNRATKIINENTDSYQARRNNFKYLWEKQVFR</sequence>
<dbReference type="InterPro" id="IPR023346">
    <property type="entry name" value="Lysozyme-like_dom_sf"/>
</dbReference>
<comment type="caution">
    <text evidence="2">The sequence shown here is derived from an EMBL/GenBank/DDBJ whole genome shotgun (WGS) entry which is preliminary data.</text>
</comment>
<organism evidence="2 3">
    <name type="scientific">Vibrio orientalis CIP 102891 = ATCC 33934</name>
    <dbReference type="NCBI Taxonomy" id="675816"/>
    <lineage>
        <taxon>Bacteria</taxon>
        <taxon>Pseudomonadati</taxon>
        <taxon>Pseudomonadota</taxon>
        <taxon>Gammaproteobacteria</taxon>
        <taxon>Vibrionales</taxon>
        <taxon>Vibrionaceae</taxon>
        <taxon>Vibrio</taxon>
        <taxon>Vibrio oreintalis group</taxon>
    </lineage>
</organism>
<evidence type="ECO:0000313" key="2">
    <source>
        <dbReference type="EMBL" id="EGU50389.1"/>
    </source>
</evidence>
<dbReference type="Gene3D" id="2.70.70.10">
    <property type="entry name" value="Glucose Permease (Domain IIA)"/>
    <property type="match status" value="1"/>
</dbReference>
<dbReference type="Proteomes" id="UP000003515">
    <property type="component" value="Unassembled WGS sequence"/>
</dbReference>
<proteinExistence type="predicted"/>
<accession>C9QG57</accession>
<name>C9QG57_VIBOR</name>
<reference evidence="1 4" key="1">
    <citation type="submission" date="2009-10" db="EMBL/GenBank/DDBJ databases">
        <authorList>
            <consortium name="Los Alamos National Laboratory (LANL)"/>
            <consortium name="National Microbial Pathogen Data Resource (NMPDR)"/>
            <person name="Munk A.C."/>
            <person name="Chertkov O."/>
            <person name="Tapia R."/>
            <person name="Green L."/>
            <person name="Rogers Y."/>
            <person name="Detter J.C."/>
            <person name="Bruce D."/>
            <person name="Brettin T.S."/>
            <person name="Colwell R.R."/>
            <person name="Huq A."/>
            <person name="Grim C.J."/>
            <person name="Hasan N.A."/>
            <person name="Bartels D."/>
            <person name="Vonstein V."/>
        </authorList>
    </citation>
    <scope>NUCLEOTIDE SEQUENCE [LARGE SCALE GENOMIC DNA]</scope>
    <source>
        <strain evidence="1 4">CIP 102891</strain>
    </source>
</reference>
<dbReference type="eggNOG" id="COG3179">
    <property type="taxonomic scope" value="Bacteria"/>
</dbReference>
<dbReference type="EMBL" id="AFWH01000024">
    <property type="protein sequence ID" value="EGU50389.1"/>
    <property type="molecule type" value="Genomic_DNA"/>
</dbReference>
<evidence type="ECO:0000313" key="4">
    <source>
        <dbReference type="Proteomes" id="UP000003515"/>
    </source>
</evidence>
<dbReference type="eggNOG" id="COG3772">
    <property type="taxonomic scope" value="Bacteria"/>
</dbReference>
<reference evidence="2" key="2">
    <citation type="submission" date="2011-08" db="EMBL/GenBank/DDBJ databases">
        <authorList>
            <person name="Hoffman M."/>
            <person name="Strain E.A."/>
            <person name="Brown E."/>
            <person name="Allard M.W."/>
        </authorList>
    </citation>
    <scope>NUCLEOTIDE SEQUENCE</scope>
    <source>
        <strain evidence="2">CIP 102891</strain>
    </source>
</reference>
<dbReference type="AlphaFoldDB" id="C9QG57"/>
<dbReference type="Proteomes" id="UP000002817">
    <property type="component" value="Unassembled WGS sequence"/>
</dbReference>
<dbReference type="EMBL" id="ACZV01000004">
    <property type="protein sequence ID" value="EEX94558.1"/>
    <property type="molecule type" value="Genomic_DNA"/>
</dbReference>
<dbReference type="PATRIC" id="fig|675816.5.peg.2085"/>
<evidence type="ECO:0000313" key="1">
    <source>
        <dbReference type="EMBL" id="EEX94558.1"/>
    </source>
</evidence>
<dbReference type="InterPro" id="IPR011055">
    <property type="entry name" value="Dup_hybrid_motif"/>
</dbReference>
<dbReference type="OrthoDB" id="1242806at2"/>
<gene>
    <name evidence="1" type="ORF">VIA_001718</name>
    <name evidence="2" type="ORF">VIOR3934_08024</name>
</gene>
<dbReference type="SUPFAM" id="SSF53955">
    <property type="entry name" value="Lysozyme-like"/>
    <property type="match status" value="1"/>
</dbReference>
<dbReference type="STRING" id="675816.VIA_001718"/>
<evidence type="ECO:0000313" key="3">
    <source>
        <dbReference type="Proteomes" id="UP000002817"/>
    </source>
</evidence>
<dbReference type="Gene3D" id="1.10.530.10">
    <property type="match status" value="1"/>
</dbReference>
<reference evidence="2 3" key="3">
    <citation type="journal article" date="2012" name="Int. J. Syst. Evol. Microbiol.">
        <title>Vibrio caribbeanicus sp. nov., isolated from the marine sponge Scleritoderma cyanea.</title>
        <authorList>
            <person name="Hoffmann M."/>
            <person name="Monday S.R."/>
            <person name="Allard M.W."/>
            <person name="Strain E.A."/>
            <person name="Whittaker P."/>
            <person name="Naum M."/>
            <person name="McCarthy P.J."/>
            <person name="Lopez J.V."/>
            <person name="Fischer M."/>
            <person name="Brown E.W."/>
        </authorList>
    </citation>
    <scope>NUCLEOTIDE SEQUENCE [LARGE SCALE GENOMIC DNA]</scope>
    <source>
        <strain evidence="2">CIP 102891</strain>
        <strain evidence="3">CIP 102891 / ATCC 33934</strain>
    </source>
</reference>
<dbReference type="RefSeq" id="WP_004412482.1">
    <property type="nucleotide sequence ID" value="NZ_ACZV01000004.1"/>
</dbReference>
<protein>
    <submittedName>
        <fullName evidence="1">EF hand domain protein</fullName>
    </submittedName>
</protein>